<organism evidence="1 2">
    <name type="scientific">Ceratopteris richardii</name>
    <name type="common">Triangle waterfern</name>
    <dbReference type="NCBI Taxonomy" id="49495"/>
    <lineage>
        <taxon>Eukaryota</taxon>
        <taxon>Viridiplantae</taxon>
        <taxon>Streptophyta</taxon>
        <taxon>Embryophyta</taxon>
        <taxon>Tracheophyta</taxon>
        <taxon>Polypodiopsida</taxon>
        <taxon>Polypodiidae</taxon>
        <taxon>Polypodiales</taxon>
        <taxon>Pteridineae</taxon>
        <taxon>Pteridaceae</taxon>
        <taxon>Parkerioideae</taxon>
        <taxon>Ceratopteris</taxon>
    </lineage>
</organism>
<dbReference type="OrthoDB" id="1111048at2759"/>
<reference evidence="1" key="1">
    <citation type="submission" date="2021-08" db="EMBL/GenBank/DDBJ databases">
        <title>WGS assembly of Ceratopteris richardii.</title>
        <authorList>
            <person name="Marchant D.B."/>
            <person name="Chen G."/>
            <person name="Jenkins J."/>
            <person name="Shu S."/>
            <person name="Leebens-Mack J."/>
            <person name="Grimwood J."/>
            <person name="Schmutz J."/>
            <person name="Soltis P."/>
            <person name="Soltis D."/>
            <person name="Chen Z.-H."/>
        </authorList>
    </citation>
    <scope>NUCLEOTIDE SEQUENCE</scope>
    <source>
        <strain evidence="1">Whitten #5841</strain>
        <tissue evidence="1">Leaf</tissue>
    </source>
</reference>
<sequence length="67" mass="6830">MNVCRCGKKIIDETFLDAPREVAVAGSACVCGSNCQCGEDPCPCGAESSSADTCKCGANCTCNPCQC</sequence>
<protein>
    <recommendedName>
        <fullName evidence="3">Metallothionein</fullName>
    </recommendedName>
</protein>
<accession>A0A8T2RRQ7</accession>
<evidence type="ECO:0000313" key="2">
    <source>
        <dbReference type="Proteomes" id="UP000825935"/>
    </source>
</evidence>
<gene>
    <name evidence="1" type="ORF">KP509_25G073300</name>
</gene>
<evidence type="ECO:0000313" key="1">
    <source>
        <dbReference type="EMBL" id="KAH7299112.1"/>
    </source>
</evidence>
<dbReference type="AlphaFoldDB" id="A0A8T2RRQ7"/>
<evidence type="ECO:0008006" key="3">
    <source>
        <dbReference type="Google" id="ProtNLM"/>
    </source>
</evidence>
<dbReference type="EMBL" id="CM035430">
    <property type="protein sequence ID" value="KAH7299112.1"/>
    <property type="molecule type" value="Genomic_DNA"/>
</dbReference>
<name>A0A8T2RRQ7_CERRI</name>
<keyword evidence="2" id="KW-1185">Reference proteome</keyword>
<proteinExistence type="predicted"/>
<dbReference type="Proteomes" id="UP000825935">
    <property type="component" value="Chromosome 25"/>
</dbReference>
<comment type="caution">
    <text evidence="1">The sequence shown here is derived from an EMBL/GenBank/DDBJ whole genome shotgun (WGS) entry which is preliminary data.</text>
</comment>